<feature type="binding site" evidence="9">
    <location>
        <position position="101"/>
    </location>
    <ligand>
        <name>L-glutamine</name>
        <dbReference type="ChEBI" id="CHEBI:58359"/>
    </ligand>
</feature>
<sequence length="584" mass="67625">MCGIAGIISQSREILTYQQLKKMTDAIEHRGPDGEGQWINDSNVVGLGHRRLSIIDLSDAGSQPMHYLDRYSIVFNGEIYNYIEVREFLKTKGYTFVSDSDTEVLMANFDYKREKCLEDFDGMFAFALWDKKEQTLFCARDRFGEKPFFYHQSNNSFYFGSEMKALWSAGVPKETNNRMLFNYWHFGYINNSNDLSETFYKDIFLLEPSHYIVVDPNGKILKKQKYWDIDYKNQLEKIDFNEAKDTFFRLFETSISRRLRSDVAVGTSLSGGLDSSSTVCMINHMKVNNVEQKTFSARFPNFIKDESVYIDKVLNSVNAKGISCFPTTESMLANVQEIIHHQEEPFGTLSIAAQYEVMKLARDNNVIVLLDGQGADEYLCGYHGLIDSFFIELKNKDKKAYKEQLETYKKVHASNQINSVSRRLRNNFLKEKLSDAQIDRLLGIKSGIDNFTKKDAKKDLYSKYKNEQFERKYSASSLNEMLYHATFRGGLQELLRYADRNSMAHSLEVRLPFLSHELVEFVFTLPSICKVNNGFSKYILREAMNDIVPKDIVWRKDKIGYEPPNNKTIDGLSLKNYLVREIGL</sequence>
<dbReference type="EC" id="6.3.5.4" evidence="3"/>
<dbReference type="RefSeq" id="WP_089689967.1">
    <property type="nucleotide sequence ID" value="NZ_FNWQ01000001.1"/>
</dbReference>
<proteinExistence type="inferred from homology"/>
<dbReference type="Pfam" id="PF13537">
    <property type="entry name" value="GATase_7"/>
    <property type="match status" value="1"/>
</dbReference>
<protein>
    <recommendedName>
        <fullName evidence="3">asparagine synthase (glutamine-hydrolyzing)</fullName>
        <ecNumber evidence="3">6.3.5.4</ecNumber>
    </recommendedName>
</protein>
<dbReference type="GO" id="GO:0004066">
    <property type="term" value="F:asparagine synthase (glutamine-hydrolyzing) activity"/>
    <property type="evidence" value="ECO:0007669"/>
    <property type="project" value="UniProtKB-EC"/>
</dbReference>
<keyword evidence="6 8" id="KW-0315">Glutamine amidotransferase</keyword>
<evidence type="ECO:0000256" key="2">
    <source>
        <dbReference type="ARBA" id="ARBA00005752"/>
    </source>
</evidence>
<comment type="similarity">
    <text evidence="2">Belongs to the asparagine synthetase family.</text>
</comment>
<dbReference type="PIRSF" id="PIRSF001589">
    <property type="entry name" value="Asn_synthetase_glu-h"/>
    <property type="match status" value="1"/>
</dbReference>
<dbReference type="GO" id="GO:0006529">
    <property type="term" value="P:asparagine biosynthetic process"/>
    <property type="evidence" value="ECO:0007669"/>
    <property type="project" value="UniProtKB-KW"/>
</dbReference>
<keyword evidence="8" id="KW-0028">Amino-acid biosynthesis</keyword>
<dbReference type="InterPro" id="IPR014729">
    <property type="entry name" value="Rossmann-like_a/b/a_fold"/>
</dbReference>
<evidence type="ECO:0000256" key="9">
    <source>
        <dbReference type="PIRSR" id="PIRSR001589-2"/>
    </source>
</evidence>
<dbReference type="PANTHER" id="PTHR43284">
    <property type="entry name" value="ASPARAGINE SYNTHETASE (GLUTAMINE-HYDROLYZING)"/>
    <property type="match status" value="1"/>
</dbReference>
<dbReference type="SUPFAM" id="SSF52402">
    <property type="entry name" value="Adenine nucleotide alpha hydrolases-like"/>
    <property type="match status" value="1"/>
</dbReference>
<dbReference type="CDD" id="cd01991">
    <property type="entry name" value="Asn_synthase_B_C"/>
    <property type="match status" value="1"/>
</dbReference>
<name>A0A1H6H364_CHRCI</name>
<dbReference type="InterPro" id="IPR033738">
    <property type="entry name" value="AsnB_N"/>
</dbReference>
<dbReference type="Gene3D" id="3.60.20.10">
    <property type="entry name" value="Glutamine Phosphoribosylpyrophosphate, subunit 1, domain 1"/>
    <property type="match status" value="1"/>
</dbReference>
<dbReference type="InterPro" id="IPR001962">
    <property type="entry name" value="Asn_synthase"/>
</dbReference>
<dbReference type="Proteomes" id="UP000198561">
    <property type="component" value="Unassembled WGS sequence"/>
</dbReference>
<evidence type="ECO:0000313" key="11">
    <source>
        <dbReference type="EMBL" id="SEH28638.1"/>
    </source>
</evidence>
<keyword evidence="5 9" id="KW-0067">ATP-binding</keyword>
<comment type="catalytic activity">
    <reaction evidence="7">
        <text>L-aspartate + L-glutamine + ATP + H2O = L-asparagine + L-glutamate + AMP + diphosphate + H(+)</text>
        <dbReference type="Rhea" id="RHEA:12228"/>
        <dbReference type="ChEBI" id="CHEBI:15377"/>
        <dbReference type="ChEBI" id="CHEBI:15378"/>
        <dbReference type="ChEBI" id="CHEBI:29985"/>
        <dbReference type="ChEBI" id="CHEBI:29991"/>
        <dbReference type="ChEBI" id="CHEBI:30616"/>
        <dbReference type="ChEBI" id="CHEBI:33019"/>
        <dbReference type="ChEBI" id="CHEBI:58048"/>
        <dbReference type="ChEBI" id="CHEBI:58359"/>
        <dbReference type="ChEBI" id="CHEBI:456215"/>
        <dbReference type="EC" id="6.3.5.4"/>
    </reaction>
</comment>
<keyword evidence="8" id="KW-0061">Asparagine biosynthesis</keyword>
<dbReference type="CDD" id="cd00712">
    <property type="entry name" value="AsnB"/>
    <property type="match status" value="1"/>
</dbReference>
<dbReference type="Gene3D" id="3.40.50.620">
    <property type="entry name" value="HUPs"/>
    <property type="match status" value="2"/>
</dbReference>
<comment type="pathway">
    <text evidence="1">Amino-acid biosynthesis; L-asparagine biosynthesis; L-asparagine from L-aspartate (L-Gln route): step 1/1.</text>
</comment>
<evidence type="ECO:0000256" key="3">
    <source>
        <dbReference type="ARBA" id="ARBA00012737"/>
    </source>
</evidence>
<evidence type="ECO:0000256" key="1">
    <source>
        <dbReference type="ARBA" id="ARBA00005187"/>
    </source>
</evidence>
<accession>A0A1H6H364</accession>
<feature type="domain" description="Glutamine amidotransferase type-2" evidence="10">
    <location>
        <begin position="2"/>
        <end position="217"/>
    </location>
</feature>
<organism evidence="11 12">
    <name type="scientific">Chryseobacterium culicis</name>
    <dbReference type="NCBI Taxonomy" id="680127"/>
    <lineage>
        <taxon>Bacteria</taxon>
        <taxon>Pseudomonadati</taxon>
        <taxon>Bacteroidota</taxon>
        <taxon>Flavobacteriia</taxon>
        <taxon>Flavobacteriales</taxon>
        <taxon>Weeksellaceae</taxon>
        <taxon>Chryseobacterium group</taxon>
        <taxon>Chryseobacterium</taxon>
    </lineage>
</organism>
<dbReference type="OrthoDB" id="9763290at2"/>
<dbReference type="EMBL" id="FNWQ01000001">
    <property type="protein sequence ID" value="SEH28638.1"/>
    <property type="molecule type" value="Genomic_DNA"/>
</dbReference>
<reference evidence="11 12" key="1">
    <citation type="submission" date="2016-10" db="EMBL/GenBank/DDBJ databases">
        <authorList>
            <person name="de Groot N.N."/>
        </authorList>
    </citation>
    <scope>NUCLEOTIDE SEQUENCE [LARGE SCALE GENOMIC DNA]</scope>
    <source>
        <strain evidence="11 12">DSM 23031</strain>
    </source>
</reference>
<evidence type="ECO:0000256" key="8">
    <source>
        <dbReference type="PIRSR" id="PIRSR001589-1"/>
    </source>
</evidence>
<dbReference type="InterPro" id="IPR017932">
    <property type="entry name" value="GATase_2_dom"/>
</dbReference>
<dbReference type="NCBIfam" id="TIGR01536">
    <property type="entry name" value="asn_synth_AEB"/>
    <property type="match status" value="1"/>
</dbReference>
<evidence type="ECO:0000313" key="12">
    <source>
        <dbReference type="Proteomes" id="UP000198561"/>
    </source>
</evidence>
<dbReference type="GO" id="GO:0005524">
    <property type="term" value="F:ATP binding"/>
    <property type="evidence" value="ECO:0007669"/>
    <property type="project" value="UniProtKB-KW"/>
</dbReference>
<dbReference type="InterPro" id="IPR006426">
    <property type="entry name" value="Asn_synth_AEB"/>
</dbReference>
<dbReference type="InterPro" id="IPR051786">
    <property type="entry name" value="ASN_synthetase/amidase"/>
</dbReference>
<dbReference type="AlphaFoldDB" id="A0A1H6H364"/>
<evidence type="ECO:0000256" key="7">
    <source>
        <dbReference type="ARBA" id="ARBA00048741"/>
    </source>
</evidence>
<dbReference type="PROSITE" id="PS51278">
    <property type="entry name" value="GATASE_TYPE_2"/>
    <property type="match status" value="1"/>
</dbReference>
<evidence type="ECO:0000256" key="4">
    <source>
        <dbReference type="ARBA" id="ARBA00022741"/>
    </source>
</evidence>
<dbReference type="GO" id="GO:0005829">
    <property type="term" value="C:cytosol"/>
    <property type="evidence" value="ECO:0007669"/>
    <property type="project" value="TreeGrafter"/>
</dbReference>
<dbReference type="STRING" id="680127.SAMN05421593_0769"/>
<dbReference type="Pfam" id="PF00733">
    <property type="entry name" value="Asn_synthase"/>
    <property type="match status" value="1"/>
</dbReference>
<feature type="active site" description="For GATase activity" evidence="8">
    <location>
        <position position="2"/>
    </location>
</feature>
<evidence type="ECO:0000256" key="6">
    <source>
        <dbReference type="ARBA" id="ARBA00022962"/>
    </source>
</evidence>
<keyword evidence="4 9" id="KW-0547">Nucleotide-binding</keyword>
<dbReference type="SUPFAM" id="SSF56235">
    <property type="entry name" value="N-terminal nucleophile aminohydrolases (Ntn hydrolases)"/>
    <property type="match status" value="1"/>
</dbReference>
<dbReference type="PANTHER" id="PTHR43284:SF1">
    <property type="entry name" value="ASPARAGINE SYNTHETASE"/>
    <property type="match status" value="1"/>
</dbReference>
<gene>
    <name evidence="11" type="ORF">SAMN05421593_0769</name>
</gene>
<evidence type="ECO:0000256" key="5">
    <source>
        <dbReference type="ARBA" id="ARBA00022840"/>
    </source>
</evidence>
<dbReference type="InterPro" id="IPR029055">
    <property type="entry name" value="Ntn_hydrolases_N"/>
</dbReference>
<evidence type="ECO:0000259" key="10">
    <source>
        <dbReference type="PROSITE" id="PS51278"/>
    </source>
</evidence>